<dbReference type="GO" id="GO:0006355">
    <property type="term" value="P:regulation of DNA-templated transcription"/>
    <property type="evidence" value="ECO:0007669"/>
    <property type="project" value="InterPro"/>
</dbReference>
<sequence length="933" mass="100507">MLGAVRGHHGGAEVPLGSPQQRVILAMLLLRPGPVTVEHLIAGLWSTPPTRAAAGTVRTYLSRLRALLHRDDDTRLVSDGGMHELRRPPGSLDLDLVERDLADADAAEAAGDLDTARRLVARCARRWSGPVLTGLDGPFVTARRGSLTERHMAVVERRLRLDLDAGDTASVVAALATLTDEHPFRENLRELLMLALYRQGRTAEALEVFAATRSLLRDELGIDPGARLATLHRRVLDRDPTLAAPGPPPVAERGRPTVRPAQLPRAAAAFSGRRAELVELAELTAAADTTALVVIGGMGGLGKTTLAVRWAHAAAERYPDGQLFVDLRGFGPDGAALDPAEVLAEFLDALGVPDRHVPRGTPARAALFRSVLNGRRMLVLLDNARDGDQVRPLLPGAPGCAVVVTSRSRLRDLVVAEGATPIHLGPFSAEETRAYLRARLGGERVDAEPAAVAGIERLCGGSPLALAVVAGRALTDPAFPLAAVAAELAAEPGLSGFAVAGSGSDVRAAFSWSYRSLPAPAADLFRRLALHPGPHVALAGAVSLAGADRATTRALLRVLCDAHLLSEYAPERFRLHDLLRAYATELVLRDDDAAARERVTRRIVDHYRHSAVNASDVLQPTRRRLALEPPAEGVLPEAPQRYEAAVAWYDAEIDNLTALIEFCRRSGRLWAVLHLTWTLDLYRTEIRRRVAEWAERLGQALECARRLDADWWIGYLHSSRGRCTVMLGRPADARPDFEAALAVGRATDDPLRTALALHALSLTVIGSHRRPPTAEEATAVHPYAREALELYGRVDNHPNVAAVAASSRRLVGWYAFHHGGGYAAALPHFHAALDSGERSGNRHGLAATLLDLGRLHRAAGAFDEAVRAHRGALELYGERSDARIEALVELYVTHRDSGAHGHAIPLRTEALRLLAATRSPDADGYRRALDAAP</sequence>
<organism evidence="9 10">
    <name type="scientific">Virgisporangium aliadipatigenens</name>
    <dbReference type="NCBI Taxonomy" id="741659"/>
    <lineage>
        <taxon>Bacteria</taxon>
        <taxon>Bacillati</taxon>
        <taxon>Actinomycetota</taxon>
        <taxon>Actinomycetes</taxon>
        <taxon>Micromonosporales</taxon>
        <taxon>Micromonosporaceae</taxon>
        <taxon>Virgisporangium</taxon>
    </lineage>
</organism>
<evidence type="ECO:0000259" key="7">
    <source>
        <dbReference type="SMART" id="SM00862"/>
    </source>
</evidence>
<keyword evidence="5" id="KW-0802">TPR repeat</keyword>
<dbReference type="InterPro" id="IPR019734">
    <property type="entry name" value="TPR_rpt"/>
</dbReference>
<evidence type="ECO:0000256" key="4">
    <source>
        <dbReference type="ARBA" id="ARBA00023163"/>
    </source>
</evidence>
<evidence type="ECO:0000259" key="8">
    <source>
        <dbReference type="SMART" id="SM01043"/>
    </source>
</evidence>
<dbReference type="EMBL" id="BOPF01000002">
    <property type="protein sequence ID" value="GIJ43637.1"/>
    <property type="molecule type" value="Genomic_DNA"/>
</dbReference>
<keyword evidence="2" id="KW-0805">Transcription regulation</keyword>
<dbReference type="InterPro" id="IPR036388">
    <property type="entry name" value="WH-like_DNA-bd_sf"/>
</dbReference>
<reference evidence="9" key="1">
    <citation type="submission" date="2021-01" db="EMBL/GenBank/DDBJ databases">
        <title>Whole genome shotgun sequence of Virgisporangium aliadipatigenens NBRC 105644.</title>
        <authorList>
            <person name="Komaki H."/>
            <person name="Tamura T."/>
        </authorList>
    </citation>
    <scope>NUCLEOTIDE SEQUENCE</scope>
    <source>
        <strain evidence="9">NBRC 105644</strain>
    </source>
</reference>
<gene>
    <name evidence="9" type="ORF">Val02_05230</name>
</gene>
<dbReference type="InterPro" id="IPR051677">
    <property type="entry name" value="AfsR-DnrI-RedD_regulator"/>
</dbReference>
<dbReference type="SMART" id="SM01043">
    <property type="entry name" value="BTAD"/>
    <property type="match status" value="1"/>
</dbReference>
<evidence type="ECO:0000256" key="2">
    <source>
        <dbReference type="ARBA" id="ARBA00023015"/>
    </source>
</evidence>
<evidence type="ECO:0000256" key="1">
    <source>
        <dbReference type="ARBA" id="ARBA00005820"/>
    </source>
</evidence>
<evidence type="ECO:0000256" key="3">
    <source>
        <dbReference type="ARBA" id="ARBA00023125"/>
    </source>
</evidence>
<dbReference type="PANTHER" id="PTHR35807">
    <property type="entry name" value="TRANSCRIPTIONAL REGULATOR REDD-RELATED"/>
    <property type="match status" value="1"/>
</dbReference>
<dbReference type="GO" id="GO:0003677">
    <property type="term" value="F:DNA binding"/>
    <property type="evidence" value="ECO:0007669"/>
    <property type="project" value="UniProtKB-KW"/>
</dbReference>
<dbReference type="AlphaFoldDB" id="A0A8J3YFU9"/>
<dbReference type="PROSITE" id="PS50005">
    <property type="entry name" value="TPR"/>
    <property type="match status" value="1"/>
</dbReference>
<accession>A0A8J3YFU9</accession>
<dbReference type="Proteomes" id="UP000619260">
    <property type="component" value="Unassembled WGS sequence"/>
</dbReference>
<dbReference type="InterPro" id="IPR001867">
    <property type="entry name" value="OmpR/PhoB-type_DNA-bd"/>
</dbReference>
<dbReference type="CDD" id="cd15831">
    <property type="entry name" value="BTAD"/>
    <property type="match status" value="1"/>
</dbReference>
<dbReference type="Gene3D" id="1.10.10.10">
    <property type="entry name" value="Winged helix-like DNA-binding domain superfamily/Winged helix DNA-binding domain"/>
    <property type="match status" value="1"/>
</dbReference>
<evidence type="ECO:0000256" key="5">
    <source>
        <dbReference type="PROSITE-ProRule" id="PRU00339"/>
    </source>
</evidence>
<feature type="repeat" description="TPR" evidence="5">
    <location>
        <begin position="846"/>
        <end position="879"/>
    </location>
</feature>
<proteinExistence type="inferred from homology"/>
<dbReference type="Pfam" id="PF03704">
    <property type="entry name" value="BTAD"/>
    <property type="match status" value="1"/>
</dbReference>
<dbReference type="SUPFAM" id="SSF46894">
    <property type="entry name" value="C-terminal effector domain of the bipartite response regulators"/>
    <property type="match status" value="1"/>
</dbReference>
<dbReference type="InterPro" id="IPR016032">
    <property type="entry name" value="Sig_transdc_resp-reg_C-effctor"/>
</dbReference>
<dbReference type="PANTHER" id="PTHR35807:SF1">
    <property type="entry name" value="TRANSCRIPTIONAL REGULATOR REDD"/>
    <property type="match status" value="1"/>
</dbReference>
<evidence type="ECO:0000313" key="10">
    <source>
        <dbReference type="Proteomes" id="UP000619260"/>
    </source>
</evidence>
<protein>
    <submittedName>
        <fullName evidence="9">SARP family transcriptional regulator</fullName>
    </submittedName>
</protein>
<dbReference type="GO" id="GO:0000160">
    <property type="term" value="P:phosphorelay signal transduction system"/>
    <property type="evidence" value="ECO:0007669"/>
    <property type="project" value="InterPro"/>
</dbReference>
<keyword evidence="4" id="KW-0804">Transcription</keyword>
<dbReference type="SMART" id="SM00862">
    <property type="entry name" value="Trans_reg_C"/>
    <property type="match status" value="1"/>
</dbReference>
<dbReference type="Gene3D" id="1.25.40.10">
    <property type="entry name" value="Tetratricopeptide repeat domain"/>
    <property type="match status" value="2"/>
</dbReference>
<name>A0A8J3YFU9_9ACTN</name>
<dbReference type="GO" id="GO:0043531">
    <property type="term" value="F:ADP binding"/>
    <property type="evidence" value="ECO:0007669"/>
    <property type="project" value="InterPro"/>
</dbReference>
<dbReference type="InterPro" id="IPR005158">
    <property type="entry name" value="BTAD"/>
</dbReference>
<dbReference type="InterPro" id="IPR011990">
    <property type="entry name" value="TPR-like_helical_dom_sf"/>
</dbReference>
<keyword evidence="10" id="KW-1185">Reference proteome</keyword>
<dbReference type="Gene3D" id="3.40.50.300">
    <property type="entry name" value="P-loop containing nucleotide triphosphate hydrolases"/>
    <property type="match status" value="1"/>
</dbReference>
<dbReference type="PRINTS" id="PR00364">
    <property type="entry name" value="DISEASERSIST"/>
</dbReference>
<comment type="caution">
    <text evidence="9">The sequence shown here is derived from an EMBL/GenBank/DDBJ whole genome shotgun (WGS) entry which is preliminary data.</text>
</comment>
<dbReference type="InterPro" id="IPR027417">
    <property type="entry name" value="P-loop_NTPase"/>
</dbReference>
<keyword evidence="3" id="KW-0238">DNA-binding</keyword>
<evidence type="ECO:0000313" key="9">
    <source>
        <dbReference type="EMBL" id="GIJ43637.1"/>
    </source>
</evidence>
<evidence type="ECO:0000256" key="6">
    <source>
        <dbReference type="SAM" id="MobiDB-lite"/>
    </source>
</evidence>
<dbReference type="SUPFAM" id="SSF52540">
    <property type="entry name" value="P-loop containing nucleoside triphosphate hydrolases"/>
    <property type="match status" value="1"/>
</dbReference>
<feature type="domain" description="Bacterial transcriptional activator" evidence="8">
    <location>
        <begin position="92"/>
        <end position="236"/>
    </location>
</feature>
<dbReference type="Pfam" id="PF13424">
    <property type="entry name" value="TPR_12"/>
    <property type="match status" value="1"/>
</dbReference>
<comment type="similarity">
    <text evidence="1">Belongs to the AfsR/DnrI/RedD regulatory family.</text>
</comment>
<dbReference type="SUPFAM" id="SSF48452">
    <property type="entry name" value="TPR-like"/>
    <property type="match status" value="2"/>
</dbReference>
<feature type="region of interest" description="Disordered" evidence="6">
    <location>
        <begin position="239"/>
        <end position="258"/>
    </location>
</feature>
<feature type="domain" description="OmpR/PhoB-type" evidence="7">
    <location>
        <begin position="11"/>
        <end position="82"/>
    </location>
</feature>